<organism evidence="1 2">
    <name type="scientific">Salinimonas sediminis</name>
    <dbReference type="NCBI Taxonomy" id="2303538"/>
    <lineage>
        <taxon>Bacteria</taxon>
        <taxon>Pseudomonadati</taxon>
        <taxon>Pseudomonadota</taxon>
        <taxon>Gammaproteobacteria</taxon>
        <taxon>Alteromonadales</taxon>
        <taxon>Alteromonadaceae</taxon>
        <taxon>Alteromonas/Salinimonas group</taxon>
        <taxon>Salinimonas</taxon>
    </lineage>
</organism>
<accession>A0A346NPH1</accession>
<reference evidence="1 2" key="1">
    <citation type="submission" date="2018-08" db="EMBL/GenBank/DDBJ databases">
        <title>Salinimonas sediminis sp. nov., a piezophilic bacterium isolated from a deep-sea sediment sample from the New Britain Trench.</title>
        <authorList>
            <person name="Cao J."/>
        </authorList>
    </citation>
    <scope>NUCLEOTIDE SEQUENCE [LARGE SCALE GENOMIC DNA]</scope>
    <source>
        <strain evidence="1 2">N102</strain>
    </source>
</reference>
<dbReference type="KEGG" id="salm:D0Y50_14355"/>
<dbReference type="AlphaFoldDB" id="A0A346NPH1"/>
<dbReference type="Proteomes" id="UP000262073">
    <property type="component" value="Chromosome"/>
</dbReference>
<gene>
    <name evidence="1" type="ORF">D0Y50_14355</name>
</gene>
<dbReference type="EMBL" id="CP031769">
    <property type="protein sequence ID" value="AXR07428.1"/>
    <property type="molecule type" value="Genomic_DNA"/>
</dbReference>
<keyword evidence="2" id="KW-1185">Reference proteome</keyword>
<evidence type="ECO:0000313" key="2">
    <source>
        <dbReference type="Proteomes" id="UP000262073"/>
    </source>
</evidence>
<proteinExistence type="predicted"/>
<protein>
    <submittedName>
        <fullName evidence="1">Uncharacterized protein</fullName>
    </submittedName>
</protein>
<sequence length="93" mass="10216">MQIGTCSPYASQRFIAIISVYGLPVRLYCAPLNLANVAATTQNINEEDQAGDHNTAKCNATGLLRGAKCTHFPKQVYLFFVRLVKPIAGQRFV</sequence>
<name>A0A346NPH1_9ALTE</name>
<evidence type="ECO:0000313" key="1">
    <source>
        <dbReference type="EMBL" id="AXR07428.1"/>
    </source>
</evidence>